<dbReference type="SUPFAM" id="SSF52540">
    <property type="entry name" value="P-loop containing nucleoside triphosphate hydrolases"/>
    <property type="match status" value="2"/>
</dbReference>
<dbReference type="CDD" id="cd18793">
    <property type="entry name" value="SF2_C_SNF"/>
    <property type="match status" value="1"/>
</dbReference>
<dbReference type="PROSITE" id="PS51194">
    <property type="entry name" value="HELICASE_CTER"/>
    <property type="match status" value="1"/>
</dbReference>
<dbReference type="PANTHER" id="PTHR45626:SF51">
    <property type="entry name" value="SNF2-RELATED DOMAIN-CONTAINING PROTEIN"/>
    <property type="match status" value="1"/>
</dbReference>
<evidence type="ECO:0000256" key="2">
    <source>
        <dbReference type="ARBA" id="ARBA00022801"/>
    </source>
</evidence>
<dbReference type="InterPro" id="IPR014001">
    <property type="entry name" value="Helicase_ATP-bd"/>
</dbReference>
<dbReference type="InterPro" id="IPR001650">
    <property type="entry name" value="Helicase_C-like"/>
</dbReference>
<name>A0ABR0G0V5_9PEZI</name>
<dbReference type="PANTHER" id="PTHR45626">
    <property type="entry name" value="TRANSCRIPTION TERMINATION FACTOR 2-RELATED"/>
    <property type="match status" value="1"/>
</dbReference>
<dbReference type="EMBL" id="JAFFGZ010000001">
    <property type="protein sequence ID" value="KAK4649353.1"/>
    <property type="molecule type" value="Genomic_DNA"/>
</dbReference>
<dbReference type="InterPro" id="IPR027417">
    <property type="entry name" value="P-loop_NTPase"/>
</dbReference>
<accession>A0ABR0G0V5</accession>
<dbReference type="InterPro" id="IPR000330">
    <property type="entry name" value="SNF2_N"/>
</dbReference>
<dbReference type="Pfam" id="PF00271">
    <property type="entry name" value="Helicase_C"/>
    <property type="match status" value="1"/>
</dbReference>
<dbReference type="Pfam" id="PF00176">
    <property type="entry name" value="SNF2-rel_dom"/>
    <property type="match status" value="1"/>
</dbReference>
<keyword evidence="1" id="KW-0547">Nucleotide-binding</keyword>
<keyword evidence="6" id="KW-1185">Reference proteome</keyword>
<evidence type="ECO:0000256" key="3">
    <source>
        <dbReference type="ARBA" id="ARBA00022840"/>
    </source>
</evidence>
<proteinExistence type="predicted"/>
<evidence type="ECO:0000313" key="5">
    <source>
        <dbReference type="EMBL" id="KAK4649353.1"/>
    </source>
</evidence>
<keyword evidence="2" id="KW-0378">Hydrolase</keyword>
<sequence>MSAAFLDKFIPAGCLVLQERLRPVCPKELQVQDEWLHFRSTPTDDKPEDHSYLESLSRDTLITSIRGLSKVTIDCRRLLRYGWIHLTYNHGCGVVRVYVLPDDVDNVTIPRASSILKKDRQSLLSQLDYSTAAWHGRPTCFFVPTTTHPPMFETAASNAELYPPNQEQSLLGIFSRIPPPDPRPEQVEDADVYDAMCSLLDSDVPGLRTTLYPYQRRSAALMLQRETRSQPVLDPRLVKVVDQFGKSWYYDGVTGSAYRGPRYYDRPLGGILAEEMGSGKTLICLSLILATKHIPTRTPEIFHSEASPVRPTVGSMMDMAAACITKHSIPWKHLLGSDSSSGLQFATCSAAVRRNPGFYQLPPQGGPRSARQRYSTDTSMRKIFHSSVSLVLVPLNLLQQWRQEIAKHTVGLRVIVWSSSENQPLPSLEEILDSDILLLSTTQFENLRKTEKAASALSILKQLHFKRCIVDEGHTLGGATNFNKRNMQLIIDELQITAKWIATGTPSKGLYGLDASSDTANGSRDQSLEKIDLERIGSLATFYLKMRPWANQSSETGDTPAQWAHYVTARWPGLIATVNNCLKTTLDSLIIRHPLYELGNVLPVVDKKVVFLEGSYQDRLTLNLFSMMIIFNAVQSERTDQDYFFHPRQRKALLELVGNLRQASFFGGSFFSPAQISKSIETAEEFLKEGKVQVSAEDRALLGEAISFGRLALGNTIKECANRFRDLPIYVQDFPFAAGREWSLDDEEGDPVCTASGMILELQRFLQPLLDAPTALQMMFANGRLALRGQEARTKLIEAQIPAASTPNKVLAGNTELGQDSSSPVKRRATILGRNVQMQQAPSLPTAEVKGTEIAAPLAKTRLISTASAKLSYLIDQVIKYQEHEQIIIFYENDNVAYYLAGVLEILQVQHLIYARGLSPQRRADYVATFNQSSKFRVLLMDITQAAFGLDMKSASRIYFINPVLNPQVEAQAIGRARRISQQKPVTVETLVLKDSVEEVIVRRRKEMTQAEQRKCKSILDDKPIYEWILNAKISPLPGGDGQPIGGPDQMARLQEPQFLFGRGSGRELNHPDEDIVKADDAVVPKKMDAPIYNGVNGGLKRKMMPVQPATVFETSNGVELPKKKVRVAFVGLDGGEKT</sequence>
<evidence type="ECO:0000313" key="6">
    <source>
        <dbReference type="Proteomes" id="UP001322138"/>
    </source>
</evidence>
<keyword evidence="3" id="KW-0067">ATP-binding</keyword>
<dbReference type="GeneID" id="87894578"/>
<dbReference type="RefSeq" id="XP_062738328.1">
    <property type="nucleotide sequence ID" value="XM_062875096.1"/>
</dbReference>
<dbReference type="Gene3D" id="3.40.50.300">
    <property type="entry name" value="P-loop containing nucleotide triphosphate hydrolases"/>
    <property type="match status" value="2"/>
</dbReference>
<comment type="caution">
    <text evidence="5">The sequence shown here is derived from an EMBL/GenBank/DDBJ whole genome shotgun (WGS) entry which is preliminary data.</text>
</comment>
<dbReference type="InterPro" id="IPR050628">
    <property type="entry name" value="SNF2_RAD54_helicase_TF"/>
</dbReference>
<organism evidence="5 6">
    <name type="scientific">Podospora bellae-mahoneyi</name>
    <dbReference type="NCBI Taxonomy" id="2093777"/>
    <lineage>
        <taxon>Eukaryota</taxon>
        <taxon>Fungi</taxon>
        <taxon>Dikarya</taxon>
        <taxon>Ascomycota</taxon>
        <taxon>Pezizomycotina</taxon>
        <taxon>Sordariomycetes</taxon>
        <taxon>Sordariomycetidae</taxon>
        <taxon>Sordariales</taxon>
        <taxon>Podosporaceae</taxon>
        <taxon>Podospora</taxon>
    </lineage>
</organism>
<protein>
    <recommendedName>
        <fullName evidence="4">Helicase C-terminal domain-containing protein</fullName>
    </recommendedName>
</protein>
<dbReference type="Proteomes" id="UP001322138">
    <property type="component" value="Unassembled WGS sequence"/>
</dbReference>
<evidence type="ECO:0000256" key="1">
    <source>
        <dbReference type="ARBA" id="ARBA00022741"/>
    </source>
</evidence>
<dbReference type="SMART" id="SM00487">
    <property type="entry name" value="DEXDc"/>
    <property type="match status" value="1"/>
</dbReference>
<evidence type="ECO:0000259" key="4">
    <source>
        <dbReference type="PROSITE" id="PS51194"/>
    </source>
</evidence>
<reference evidence="5 6" key="1">
    <citation type="journal article" date="2023" name="bioRxiv">
        <title>High-quality genome assemblies of four members of thePodospora anserinaspecies complex.</title>
        <authorList>
            <person name="Ament-Velasquez S.L."/>
            <person name="Vogan A.A."/>
            <person name="Wallerman O."/>
            <person name="Hartmann F."/>
            <person name="Gautier V."/>
            <person name="Silar P."/>
            <person name="Giraud T."/>
            <person name="Johannesson H."/>
        </authorList>
    </citation>
    <scope>NUCLEOTIDE SEQUENCE [LARGE SCALE GENOMIC DNA]</scope>
    <source>
        <strain evidence="5 6">CBS 112042</strain>
    </source>
</reference>
<dbReference type="InterPro" id="IPR049730">
    <property type="entry name" value="SNF2/RAD54-like_C"/>
</dbReference>
<gene>
    <name evidence="5" type="ORF">QC761_118120</name>
</gene>
<feature type="domain" description="Helicase C-terminal" evidence="4">
    <location>
        <begin position="874"/>
        <end position="1033"/>
    </location>
</feature>